<dbReference type="Gene3D" id="3.30.450.20">
    <property type="entry name" value="PAS domain"/>
    <property type="match status" value="1"/>
</dbReference>
<protein>
    <submittedName>
        <fullName evidence="2">PAS domain-containing protein</fullName>
    </submittedName>
</protein>
<dbReference type="Pfam" id="PF08447">
    <property type="entry name" value="PAS_3"/>
    <property type="match status" value="1"/>
</dbReference>
<sequence>MARATLPVDHSGGDTGPGENTFGFDELFFSRTDAGGIIKYGNSVFQRISVYGWEELLSKPHKIVRHPDTPRAVFWLLWKTIKEGKPIGAYVKNRAKDGSYYWVFALVTPIKDGYLSVRLRPSSEYFAIIEKLYPELSEKERREDLTPADSAKLLLSKLNDLGFEDYTAFMTAALGKELMSRDKHLKISEDGVILRFDQLLKVTHSVLKEAETIAEAYKESEIVPTNFRILASQLGDDGAAIGVISDNYSILSKDMHKLVEGFIASAQSVVDAINTSYFLVCTARVQREVLDFFVEENADSHEAAREQEMQLLRNQQAEYVAKAQDSLRDVSVKCIGFRRTCLDLDRLATGLEVMRVVGKVECSNYLGVKDRVDDLLNKLESFQKTVTGALRALTRMNGLIQQEADSLRQQSERAA</sequence>
<reference evidence="2 3" key="1">
    <citation type="submission" date="2024-09" db="EMBL/GenBank/DDBJ databases">
        <authorList>
            <person name="Zhang Z.-H."/>
        </authorList>
    </citation>
    <scope>NUCLEOTIDE SEQUENCE [LARGE SCALE GENOMIC DNA]</scope>
    <source>
        <strain evidence="2 3">HHTR114</strain>
    </source>
</reference>
<evidence type="ECO:0000313" key="2">
    <source>
        <dbReference type="EMBL" id="MFC6037200.1"/>
    </source>
</evidence>
<dbReference type="Proteomes" id="UP001596116">
    <property type="component" value="Unassembled WGS sequence"/>
</dbReference>
<name>A0ABW1L0N9_9PROT</name>
<dbReference type="InterPro" id="IPR013655">
    <property type="entry name" value="PAS_fold_3"/>
</dbReference>
<dbReference type="CDD" id="cd00130">
    <property type="entry name" value="PAS"/>
    <property type="match status" value="1"/>
</dbReference>
<evidence type="ECO:0000313" key="3">
    <source>
        <dbReference type="Proteomes" id="UP001596116"/>
    </source>
</evidence>
<dbReference type="NCBIfam" id="TIGR00229">
    <property type="entry name" value="sensory_box"/>
    <property type="match status" value="1"/>
</dbReference>
<accession>A0ABW1L0N9</accession>
<gene>
    <name evidence="2" type="ORF">ACFMB1_16710</name>
</gene>
<feature type="domain" description="PAS fold-3" evidence="1">
    <location>
        <begin position="41"/>
        <end position="112"/>
    </location>
</feature>
<comment type="caution">
    <text evidence="2">The sequence shown here is derived from an EMBL/GenBank/DDBJ whole genome shotgun (WGS) entry which is preliminary data.</text>
</comment>
<dbReference type="EMBL" id="JBHPON010000003">
    <property type="protein sequence ID" value="MFC6037200.1"/>
    <property type="molecule type" value="Genomic_DNA"/>
</dbReference>
<dbReference type="RefSeq" id="WP_379881460.1">
    <property type="nucleotide sequence ID" value="NZ_JBHPON010000003.1"/>
</dbReference>
<proteinExistence type="predicted"/>
<keyword evidence="3" id="KW-1185">Reference proteome</keyword>
<dbReference type="SUPFAM" id="SSF55785">
    <property type="entry name" value="PYP-like sensor domain (PAS domain)"/>
    <property type="match status" value="1"/>
</dbReference>
<organism evidence="2 3">
    <name type="scientific">Hyphococcus aureus</name>
    <dbReference type="NCBI Taxonomy" id="2666033"/>
    <lineage>
        <taxon>Bacteria</taxon>
        <taxon>Pseudomonadati</taxon>
        <taxon>Pseudomonadota</taxon>
        <taxon>Alphaproteobacteria</taxon>
        <taxon>Parvularculales</taxon>
        <taxon>Parvularculaceae</taxon>
        <taxon>Hyphococcus</taxon>
    </lineage>
</organism>
<dbReference type="InterPro" id="IPR000014">
    <property type="entry name" value="PAS"/>
</dbReference>
<evidence type="ECO:0000259" key="1">
    <source>
        <dbReference type="Pfam" id="PF08447"/>
    </source>
</evidence>
<dbReference type="InterPro" id="IPR035965">
    <property type="entry name" value="PAS-like_dom_sf"/>
</dbReference>